<name>A0ACB9EII3_ARCLA</name>
<sequence>MLLFPIRIVVFVKYNLNKHNSLHTSKRLPGKSRYSQFHLNEGNFESGSQLVQQFTFTRWKDGGSRFRVGRSRSQ</sequence>
<accession>A0ACB9EII3</accession>
<protein>
    <submittedName>
        <fullName evidence="1">Uncharacterized protein</fullName>
    </submittedName>
</protein>
<proteinExistence type="predicted"/>
<dbReference type="Proteomes" id="UP001055879">
    <property type="component" value="Linkage Group LG02"/>
</dbReference>
<evidence type="ECO:0000313" key="2">
    <source>
        <dbReference type="Proteomes" id="UP001055879"/>
    </source>
</evidence>
<keyword evidence="2" id="KW-1185">Reference proteome</keyword>
<organism evidence="1 2">
    <name type="scientific">Arctium lappa</name>
    <name type="common">Greater burdock</name>
    <name type="synonym">Lappa major</name>
    <dbReference type="NCBI Taxonomy" id="4217"/>
    <lineage>
        <taxon>Eukaryota</taxon>
        <taxon>Viridiplantae</taxon>
        <taxon>Streptophyta</taxon>
        <taxon>Embryophyta</taxon>
        <taxon>Tracheophyta</taxon>
        <taxon>Spermatophyta</taxon>
        <taxon>Magnoliopsida</taxon>
        <taxon>eudicotyledons</taxon>
        <taxon>Gunneridae</taxon>
        <taxon>Pentapetalae</taxon>
        <taxon>asterids</taxon>
        <taxon>campanulids</taxon>
        <taxon>Asterales</taxon>
        <taxon>Asteraceae</taxon>
        <taxon>Carduoideae</taxon>
        <taxon>Cardueae</taxon>
        <taxon>Arctiinae</taxon>
        <taxon>Arctium</taxon>
    </lineage>
</organism>
<dbReference type="EMBL" id="CM042048">
    <property type="protein sequence ID" value="KAI3758526.1"/>
    <property type="molecule type" value="Genomic_DNA"/>
</dbReference>
<reference evidence="2" key="1">
    <citation type="journal article" date="2022" name="Mol. Ecol. Resour.">
        <title>The genomes of chicory, endive, great burdock and yacon provide insights into Asteraceae palaeo-polyploidization history and plant inulin production.</title>
        <authorList>
            <person name="Fan W."/>
            <person name="Wang S."/>
            <person name="Wang H."/>
            <person name="Wang A."/>
            <person name="Jiang F."/>
            <person name="Liu H."/>
            <person name="Zhao H."/>
            <person name="Xu D."/>
            <person name="Zhang Y."/>
        </authorList>
    </citation>
    <scope>NUCLEOTIDE SEQUENCE [LARGE SCALE GENOMIC DNA]</scope>
    <source>
        <strain evidence="2">cv. Niubang</strain>
    </source>
</reference>
<reference evidence="1 2" key="2">
    <citation type="journal article" date="2022" name="Mol. Ecol. Resour.">
        <title>The genomes of chicory, endive, great burdock and yacon provide insights into Asteraceae paleo-polyploidization history and plant inulin production.</title>
        <authorList>
            <person name="Fan W."/>
            <person name="Wang S."/>
            <person name="Wang H."/>
            <person name="Wang A."/>
            <person name="Jiang F."/>
            <person name="Liu H."/>
            <person name="Zhao H."/>
            <person name="Xu D."/>
            <person name="Zhang Y."/>
        </authorList>
    </citation>
    <scope>NUCLEOTIDE SEQUENCE [LARGE SCALE GENOMIC DNA]</scope>
    <source>
        <strain evidence="2">cv. Niubang</strain>
    </source>
</reference>
<gene>
    <name evidence="1" type="ORF">L6452_06091</name>
</gene>
<evidence type="ECO:0000313" key="1">
    <source>
        <dbReference type="EMBL" id="KAI3758526.1"/>
    </source>
</evidence>
<comment type="caution">
    <text evidence="1">The sequence shown here is derived from an EMBL/GenBank/DDBJ whole genome shotgun (WGS) entry which is preliminary data.</text>
</comment>